<evidence type="ECO:0000313" key="2">
    <source>
        <dbReference type="Proteomes" id="UP000249986"/>
    </source>
</evidence>
<dbReference type="AlphaFoldDB" id="A0A2X2YJ92"/>
<dbReference type="RefSeq" id="WP_111926721.1">
    <property type="nucleotide sequence ID" value="NZ_CATNXN010000015.1"/>
</dbReference>
<organism evidence="1 2">
    <name type="scientific">Clostridium perfringens</name>
    <dbReference type="NCBI Taxonomy" id="1502"/>
    <lineage>
        <taxon>Bacteria</taxon>
        <taxon>Bacillati</taxon>
        <taxon>Bacillota</taxon>
        <taxon>Clostridia</taxon>
        <taxon>Eubacteriales</taxon>
        <taxon>Clostridiaceae</taxon>
        <taxon>Clostridium</taxon>
    </lineage>
</organism>
<evidence type="ECO:0000313" key="1">
    <source>
        <dbReference type="EMBL" id="SQB60555.1"/>
    </source>
</evidence>
<protein>
    <submittedName>
        <fullName evidence="1">Replication protein</fullName>
    </submittedName>
</protein>
<accession>A0A2X2YJ92</accession>
<dbReference type="Proteomes" id="UP000249986">
    <property type="component" value="Unassembled WGS sequence"/>
</dbReference>
<name>A0A2X2YJ92_CLOPF</name>
<dbReference type="EMBL" id="UAWG01000013">
    <property type="protein sequence ID" value="SQB60555.1"/>
    <property type="molecule type" value="Genomic_DNA"/>
</dbReference>
<sequence length="416" mass="49820">MGNALQVNKENYIDDVHSESKGWITRSVIDKKGYSQWHYKYAELKDTDMSGENIYITLNTFYKPCRRLENIKELNTLFIDLDYYKTGKTKDQVLMNLEKNYFNQSIPIPNYVIDSGRGMYLIWLINKVPSQALALWKAIQEYLYNQLKCFGADRQALDATRILRVPGSINSKSKTVVNILDEYKYVYDLREIQNEFLPELKPYEKKKGRPSKINYIYRERSLYYGRIQDIIKLCELREYDLKGHRELILFLYRYYLCSFTEDVEKALNDVLELNSMFRQALSEREVIRATRSAERCYLDKNKQYKYKNETLIELLEITEEEQKYMTIIISKEEYKRRDRVYHKKNYDSEKAKKIYQEKLKSQGKLTKKEELEIVRNKIKALRLKGFKNKRIMQMLGMSSTTTFERHISYLKKNGLL</sequence>
<reference evidence="1 2" key="1">
    <citation type="submission" date="2018-06" db="EMBL/GenBank/DDBJ databases">
        <authorList>
            <consortium name="Pathogen Informatics"/>
            <person name="Doyle S."/>
        </authorList>
    </citation>
    <scope>NUCLEOTIDE SEQUENCE [LARGE SCALE GENOMIC DNA]</scope>
    <source>
        <strain evidence="1 2">NCTC10719</strain>
    </source>
</reference>
<gene>
    <name evidence="1" type="ORF">NCTC10719_02193</name>
</gene>
<proteinExistence type="predicted"/>